<evidence type="ECO:0000313" key="2">
    <source>
        <dbReference type="EMBL" id="KAK4018598.1"/>
    </source>
</evidence>
<name>A0ABR0A0B4_9CRUS</name>
<sequence length="113" mass="12783">MEVGKRSDNGSIRWDLNGVTVSCTKVVKSPSERTNRTVSPIDSSEDNDLCLPNPDATSLQQRQADRVTKSDIIDELLEAFQRKWMTLRPHGRVQSATIWRNGKTENVLKVFLV</sequence>
<evidence type="ECO:0000256" key="1">
    <source>
        <dbReference type="SAM" id="MobiDB-lite"/>
    </source>
</evidence>
<comment type="caution">
    <text evidence="2">The sequence shown here is derived from an EMBL/GenBank/DDBJ whole genome shotgun (WGS) entry which is preliminary data.</text>
</comment>
<protein>
    <submittedName>
        <fullName evidence="2">Uncharacterized protein</fullName>
    </submittedName>
</protein>
<evidence type="ECO:0000313" key="3">
    <source>
        <dbReference type="Proteomes" id="UP001234178"/>
    </source>
</evidence>
<accession>A0ABR0A0B4</accession>
<proteinExistence type="predicted"/>
<reference evidence="2 3" key="1">
    <citation type="journal article" date="2023" name="Nucleic Acids Res.">
        <title>The hologenome of Daphnia magna reveals possible DNA methylation and microbiome-mediated evolution of the host genome.</title>
        <authorList>
            <person name="Chaturvedi A."/>
            <person name="Li X."/>
            <person name="Dhandapani V."/>
            <person name="Marshall H."/>
            <person name="Kissane S."/>
            <person name="Cuenca-Cambronero M."/>
            <person name="Asole G."/>
            <person name="Calvet F."/>
            <person name="Ruiz-Romero M."/>
            <person name="Marangio P."/>
            <person name="Guigo R."/>
            <person name="Rago D."/>
            <person name="Mirbahai L."/>
            <person name="Eastwood N."/>
            <person name="Colbourne J.K."/>
            <person name="Zhou J."/>
            <person name="Mallon E."/>
            <person name="Orsini L."/>
        </authorList>
    </citation>
    <scope>NUCLEOTIDE SEQUENCE [LARGE SCALE GENOMIC DNA]</scope>
    <source>
        <strain evidence="2">LRV0_1</strain>
    </source>
</reference>
<gene>
    <name evidence="2" type="ORF">OUZ56_000645</name>
</gene>
<dbReference type="EMBL" id="JAOYFB010000036">
    <property type="protein sequence ID" value="KAK4018598.1"/>
    <property type="molecule type" value="Genomic_DNA"/>
</dbReference>
<keyword evidence="3" id="KW-1185">Reference proteome</keyword>
<dbReference type="Proteomes" id="UP001234178">
    <property type="component" value="Unassembled WGS sequence"/>
</dbReference>
<feature type="region of interest" description="Disordered" evidence="1">
    <location>
        <begin position="27"/>
        <end position="49"/>
    </location>
</feature>
<organism evidence="2 3">
    <name type="scientific">Daphnia magna</name>
    <dbReference type="NCBI Taxonomy" id="35525"/>
    <lineage>
        <taxon>Eukaryota</taxon>
        <taxon>Metazoa</taxon>
        <taxon>Ecdysozoa</taxon>
        <taxon>Arthropoda</taxon>
        <taxon>Crustacea</taxon>
        <taxon>Branchiopoda</taxon>
        <taxon>Diplostraca</taxon>
        <taxon>Cladocera</taxon>
        <taxon>Anomopoda</taxon>
        <taxon>Daphniidae</taxon>
        <taxon>Daphnia</taxon>
    </lineage>
</organism>